<sequence length="60" mass="7027">MEVKSFLAHKLEDVEEYLKKSGIDYELIEVDNPKGVKIGDEKRVIKIVEDASIKIYYSYF</sequence>
<gene>
    <name evidence="1" type="ORF">SAMN02746091_00157</name>
</gene>
<dbReference type="EMBL" id="FQVG01000002">
    <property type="protein sequence ID" value="SHE32893.1"/>
    <property type="molecule type" value="Genomic_DNA"/>
</dbReference>
<name>A0A1M4SKX3_9CLOT</name>
<dbReference type="RefSeq" id="WP_073247615.1">
    <property type="nucleotide sequence ID" value="NZ_FQVG01000002.1"/>
</dbReference>
<accession>A0A1M4SKX3</accession>
<organism evidence="1 2">
    <name type="scientific">Caloramator proteoclasticus DSM 10124</name>
    <dbReference type="NCBI Taxonomy" id="1121262"/>
    <lineage>
        <taxon>Bacteria</taxon>
        <taxon>Bacillati</taxon>
        <taxon>Bacillota</taxon>
        <taxon>Clostridia</taxon>
        <taxon>Eubacteriales</taxon>
        <taxon>Clostridiaceae</taxon>
        <taxon>Caloramator</taxon>
    </lineage>
</organism>
<evidence type="ECO:0000313" key="2">
    <source>
        <dbReference type="Proteomes" id="UP000184423"/>
    </source>
</evidence>
<evidence type="ECO:0008006" key="3">
    <source>
        <dbReference type="Google" id="ProtNLM"/>
    </source>
</evidence>
<protein>
    <recommendedName>
        <fullName evidence="3">PASTA domain-containing protein</fullName>
    </recommendedName>
</protein>
<reference evidence="2" key="1">
    <citation type="submission" date="2016-11" db="EMBL/GenBank/DDBJ databases">
        <authorList>
            <person name="Varghese N."/>
            <person name="Submissions S."/>
        </authorList>
    </citation>
    <scope>NUCLEOTIDE SEQUENCE [LARGE SCALE GENOMIC DNA]</scope>
    <source>
        <strain evidence="2">DSM 10124</strain>
    </source>
</reference>
<keyword evidence="2" id="KW-1185">Reference proteome</keyword>
<evidence type="ECO:0000313" key="1">
    <source>
        <dbReference type="EMBL" id="SHE32893.1"/>
    </source>
</evidence>
<dbReference type="Proteomes" id="UP000184423">
    <property type="component" value="Unassembled WGS sequence"/>
</dbReference>
<proteinExistence type="predicted"/>
<dbReference type="AlphaFoldDB" id="A0A1M4SKX3"/>